<dbReference type="EnsemblPlants" id="Ma09_t22890.1">
    <property type="protein sequence ID" value="Ma09_p22890.1"/>
    <property type="gene ID" value="Ma09_g22890"/>
</dbReference>
<gene>
    <name evidence="2" type="ORF">GSMUA_241520.1</name>
</gene>
<dbReference type="Gramene" id="Ma09_t22890.1">
    <property type="protein sequence ID" value="Ma09_p22890.1"/>
    <property type="gene ID" value="Ma09_g22890"/>
</dbReference>
<dbReference type="AlphaFoldDB" id="A0A804KMN4"/>
<name>A0A804KMN4_MUSAM</name>
<dbReference type="InParanoid" id="A0A804KMN4"/>
<dbReference type="PANTHER" id="PTHR10579:SF47">
    <property type="entry name" value="OS09G0298500 PROTEIN"/>
    <property type="match status" value="1"/>
</dbReference>
<reference evidence="2" key="1">
    <citation type="submission" date="2021-03" db="EMBL/GenBank/DDBJ databases">
        <authorList>
            <consortium name="Genoscope - CEA"/>
            <person name="William W."/>
        </authorList>
    </citation>
    <scope>NUCLEOTIDE SEQUENCE</scope>
    <source>
        <strain evidence="2">Doubled-haploid Pahang</strain>
    </source>
</reference>
<proteinExistence type="predicted"/>
<evidence type="ECO:0000313" key="4">
    <source>
        <dbReference type="Proteomes" id="UP000012960"/>
    </source>
</evidence>
<sequence length="405" mass="44742">MAVPILPATKRSSQHNACMLFTSCALHRMSGMAVLHAPSAEHNGHSSHVSSPRPPLATLTPSSASLMTRLPLPALTADHFSVPPATMMMTLLSLKQQLKPATLAFTLPSFLSSVDVLPQYNTLPNGRKRAYLSVKLSQQQATDLILVASPNGPHLRLLKQSMTLVVFSLRPMDRLAIVTYSTTATRAFPLRRMSSQGKRAALQVIDRIFYLGEAVPAEGLRKGLKILEDRTHHNPLACILHLSDSPTQSYVCRDLQFPIPIHRFHIGFGFGMSSGFVMHEFEEFLARLLGGMIRETQVRIGAEGGRVLLGELRGGEERRIPVNSIDDCGYLAVSYSYVEGGAEQRLSTGEVVLGTEMKNDQNDPQGEIEAIDLTVRGRSNHVERWGYLDPFMARRWAKHLHGHKA</sequence>
<dbReference type="InterPro" id="IPR036465">
    <property type="entry name" value="vWFA_dom_sf"/>
</dbReference>
<dbReference type="InterPro" id="IPR051266">
    <property type="entry name" value="CLCR"/>
</dbReference>
<keyword evidence="4" id="KW-1185">Reference proteome</keyword>
<evidence type="ECO:0000313" key="3">
    <source>
        <dbReference type="EnsemblPlants" id="Ma09_p22890.1"/>
    </source>
</evidence>
<dbReference type="Gene3D" id="3.40.50.410">
    <property type="entry name" value="von Willebrand factor, type A domain"/>
    <property type="match status" value="1"/>
</dbReference>
<evidence type="ECO:0000256" key="1">
    <source>
        <dbReference type="SAM" id="MobiDB-lite"/>
    </source>
</evidence>
<protein>
    <submittedName>
        <fullName evidence="2">(wild Malaysian banana) hypothetical protein</fullName>
    </submittedName>
</protein>
<feature type="region of interest" description="Disordered" evidence="1">
    <location>
        <begin position="39"/>
        <end position="58"/>
    </location>
</feature>
<evidence type="ECO:0000313" key="2">
    <source>
        <dbReference type="EMBL" id="CAG1836183.1"/>
    </source>
</evidence>
<dbReference type="SUPFAM" id="SSF53300">
    <property type="entry name" value="vWA-like"/>
    <property type="match status" value="1"/>
</dbReference>
<reference evidence="3" key="2">
    <citation type="submission" date="2021-05" db="UniProtKB">
        <authorList>
            <consortium name="EnsemblPlants"/>
        </authorList>
    </citation>
    <scope>IDENTIFICATION</scope>
    <source>
        <strain evidence="3">subsp. malaccensis</strain>
    </source>
</reference>
<dbReference type="Proteomes" id="UP000012960">
    <property type="component" value="Unplaced"/>
</dbReference>
<dbReference type="PANTHER" id="PTHR10579">
    <property type="entry name" value="CALCIUM-ACTIVATED CHLORIDE CHANNEL REGULATOR"/>
    <property type="match status" value="1"/>
</dbReference>
<organism evidence="3 4">
    <name type="scientific">Musa acuminata subsp. malaccensis</name>
    <name type="common">Wild banana</name>
    <name type="synonym">Musa malaccensis</name>
    <dbReference type="NCBI Taxonomy" id="214687"/>
    <lineage>
        <taxon>Eukaryota</taxon>
        <taxon>Viridiplantae</taxon>
        <taxon>Streptophyta</taxon>
        <taxon>Embryophyta</taxon>
        <taxon>Tracheophyta</taxon>
        <taxon>Spermatophyta</taxon>
        <taxon>Magnoliopsida</taxon>
        <taxon>Liliopsida</taxon>
        <taxon>Zingiberales</taxon>
        <taxon>Musaceae</taxon>
        <taxon>Musa</taxon>
    </lineage>
</organism>
<accession>A0A804KMN4</accession>
<dbReference type="EMBL" id="HG996474">
    <property type="protein sequence ID" value="CAG1836183.1"/>
    <property type="molecule type" value="Genomic_DNA"/>
</dbReference>